<accession>A0A084QCF9</accession>
<dbReference type="EMBL" id="KL660843">
    <property type="protein sequence ID" value="KFA61644.1"/>
    <property type="molecule type" value="Genomic_DNA"/>
</dbReference>
<dbReference type="HOGENOM" id="CLU_2122679_0_0_1"/>
<dbReference type="Proteomes" id="UP000028524">
    <property type="component" value="Unassembled WGS sequence"/>
</dbReference>
<evidence type="ECO:0000313" key="1">
    <source>
        <dbReference type="EMBL" id="KFA61644.1"/>
    </source>
</evidence>
<dbReference type="OrthoDB" id="5412996at2759"/>
<organism evidence="1 2">
    <name type="scientific">Stachybotrys chlorohalonatus (strain IBT 40285)</name>
    <dbReference type="NCBI Taxonomy" id="1283841"/>
    <lineage>
        <taxon>Eukaryota</taxon>
        <taxon>Fungi</taxon>
        <taxon>Dikarya</taxon>
        <taxon>Ascomycota</taxon>
        <taxon>Pezizomycotina</taxon>
        <taxon>Sordariomycetes</taxon>
        <taxon>Hypocreomycetidae</taxon>
        <taxon>Hypocreales</taxon>
        <taxon>Stachybotryaceae</taxon>
        <taxon>Stachybotrys</taxon>
    </lineage>
</organism>
<protein>
    <submittedName>
        <fullName evidence="1">Uncharacterized protein</fullName>
    </submittedName>
</protein>
<dbReference type="STRING" id="1283841.A0A084QCF9"/>
<gene>
    <name evidence="1" type="ORF">S40285_10402</name>
</gene>
<proteinExistence type="predicted"/>
<dbReference type="AlphaFoldDB" id="A0A084QCF9"/>
<keyword evidence="2" id="KW-1185">Reference proteome</keyword>
<dbReference type="InParanoid" id="A0A084QCF9"/>
<sequence length="114" mass="12764">MAFVKGVLLSQCLRDPTIQSPSLRPDATDSDLARAYEAMSGVTLELYKLSFPRVGAICHVPTAWEVSKIPLTLNMNELVGAGNFPPKELRQDSFQSTSDYFQEPANHRFLDLKY</sequence>
<name>A0A084QCF9_STAC4</name>
<evidence type="ECO:0000313" key="2">
    <source>
        <dbReference type="Proteomes" id="UP000028524"/>
    </source>
</evidence>
<reference evidence="1 2" key="1">
    <citation type="journal article" date="2014" name="BMC Genomics">
        <title>Comparative genome sequencing reveals chemotype-specific gene clusters in the toxigenic black mold Stachybotrys.</title>
        <authorList>
            <person name="Semeiks J."/>
            <person name="Borek D."/>
            <person name="Otwinowski Z."/>
            <person name="Grishin N.V."/>
        </authorList>
    </citation>
    <scope>NUCLEOTIDE SEQUENCE [LARGE SCALE GENOMIC DNA]</scope>
    <source>
        <strain evidence="1 2">IBT 40285</strain>
    </source>
</reference>